<evidence type="ECO:0000259" key="10">
    <source>
        <dbReference type="Pfam" id="PF21621"/>
    </source>
</evidence>
<sequence length="317" mass="36079">MYQEPLFLQPVFKERIWGGERLKKVFGYEIPSNKTGECWGISAHPHGPSIIKNGPLSGRRLDDVWRQHRSVFGDFPAGEFPLLTKILDARSDLSVQVHPDDDYARKVEKVPYGKTECWYVIDCEEGAEIIYGHHAKNAGEFRHLVDMGEWEKLLRKVKVKPGDFFYVPSGTIHAIGGGIMILETQQSSDITYRVYDYDRKDADGKTRELHIDAAVDVTRFPHHVEPLSYEVEQDQEAVRTQLVSEANFTVSHWDVRGKLIYKKDQQPFLLISVIRGEGTITTDGQQNPIQQGDHLIIPKGVENIEIDGRCSCIVSHP</sequence>
<dbReference type="Proteomes" id="UP001596022">
    <property type="component" value="Unassembled WGS sequence"/>
</dbReference>
<evidence type="ECO:0000256" key="8">
    <source>
        <dbReference type="PIRNR" id="PIRNR036894"/>
    </source>
</evidence>
<keyword evidence="12" id="KW-1185">Reference proteome</keyword>
<dbReference type="Gene3D" id="2.60.120.10">
    <property type="entry name" value="Jelly Rolls"/>
    <property type="match status" value="2"/>
</dbReference>
<evidence type="ECO:0000256" key="1">
    <source>
        <dbReference type="ARBA" id="ARBA00000757"/>
    </source>
</evidence>
<evidence type="ECO:0000313" key="12">
    <source>
        <dbReference type="Proteomes" id="UP001596022"/>
    </source>
</evidence>
<evidence type="ECO:0000256" key="2">
    <source>
        <dbReference type="ARBA" id="ARBA00001947"/>
    </source>
</evidence>
<proteinExistence type="inferred from homology"/>
<comment type="caution">
    <text evidence="11">The sequence shown here is derived from an EMBL/GenBank/DDBJ whole genome shotgun (WGS) entry which is preliminary data.</text>
</comment>
<dbReference type="InterPro" id="IPR014628">
    <property type="entry name" value="Man6P_isomerase_Firm_short"/>
</dbReference>
<evidence type="ECO:0000256" key="4">
    <source>
        <dbReference type="ARBA" id="ARBA00011956"/>
    </source>
</evidence>
<reference evidence="12" key="1">
    <citation type="journal article" date="2019" name="Int. J. Syst. Evol. Microbiol.">
        <title>The Global Catalogue of Microorganisms (GCM) 10K type strain sequencing project: providing services to taxonomists for standard genome sequencing and annotation.</title>
        <authorList>
            <consortium name="The Broad Institute Genomics Platform"/>
            <consortium name="The Broad Institute Genome Sequencing Center for Infectious Disease"/>
            <person name="Wu L."/>
            <person name="Ma J."/>
        </authorList>
    </citation>
    <scope>NUCLEOTIDE SEQUENCE [LARGE SCALE GENOMIC DNA]</scope>
    <source>
        <strain evidence="12">CGMCC 1.16306</strain>
    </source>
</reference>
<dbReference type="InterPro" id="IPR046457">
    <property type="entry name" value="PMI_typeI_cat"/>
</dbReference>
<dbReference type="GO" id="GO:0004476">
    <property type="term" value="F:mannose-6-phosphate isomerase activity"/>
    <property type="evidence" value="ECO:0007669"/>
    <property type="project" value="UniProtKB-EC"/>
</dbReference>
<feature type="domain" description="Mannose-6-phosphate isomerase cupin" evidence="10">
    <location>
        <begin position="240"/>
        <end position="317"/>
    </location>
</feature>
<comment type="catalytic activity">
    <reaction evidence="1 8">
        <text>D-mannose 6-phosphate = D-fructose 6-phosphate</text>
        <dbReference type="Rhea" id="RHEA:12356"/>
        <dbReference type="ChEBI" id="CHEBI:58735"/>
        <dbReference type="ChEBI" id="CHEBI:61527"/>
        <dbReference type="EC" id="5.3.1.8"/>
    </reaction>
</comment>
<evidence type="ECO:0000313" key="11">
    <source>
        <dbReference type="EMBL" id="MFC4619239.1"/>
    </source>
</evidence>
<comment type="similarity">
    <text evidence="3 8">Belongs to the mannose-6-phosphate isomerase type 1 family.</text>
</comment>
<dbReference type="EMBL" id="JBHSFW010000006">
    <property type="protein sequence ID" value="MFC4619239.1"/>
    <property type="molecule type" value="Genomic_DNA"/>
</dbReference>
<organism evidence="11 12">
    <name type="scientific">Camelliibacillus cellulosilyticus</name>
    <dbReference type="NCBI Taxonomy" id="2174486"/>
    <lineage>
        <taxon>Bacteria</taxon>
        <taxon>Bacillati</taxon>
        <taxon>Bacillota</taxon>
        <taxon>Bacilli</taxon>
        <taxon>Bacillales</taxon>
        <taxon>Sporolactobacillaceae</taxon>
        <taxon>Camelliibacillus</taxon>
    </lineage>
</organism>
<comment type="cofactor">
    <cofactor evidence="2 8">
        <name>Zn(2+)</name>
        <dbReference type="ChEBI" id="CHEBI:29105"/>
    </cofactor>
</comment>
<keyword evidence="7 8" id="KW-0413">Isomerase</keyword>
<keyword evidence="6 8" id="KW-0862">Zinc</keyword>
<dbReference type="PIRSF" id="PIRSF036894">
    <property type="entry name" value="PMI_Firm_short"/>
    <property type="match status" value="1"/>
</dbReference>
<feature type="domain" description="Phosphomannose isomerase type I catalytic" evidence="9">
    <location>
        <begin position="7"/>
        <end position="107"/>
    </location>
</feature>
<dbReference type="EC" id="5.3.1.8" evidence="4 8"/>
<dbReference type="CDD" id="cd07010">
    <property type="entry name" value="cupin_PMI_type_I_N_bac"/>
    <property type="match status" value="1"/>
</dbReference>
<dbReference type="InterPro" id="IPR001250">
    <property type="entry name" value="Man6P_Isoase-1"/>
</dbReference>
<dbReference type="Pfam" id="PF20511">
    <property type="entry name" value="PMI_typeI_cat"/>
    <property type="match status" value="1"/>
</dbReference>
<evidence type="ECO:0000256" key="5">
    <source>
        <dbReference type="ARBA" id="ARBA00022723"/>
    </source>
</evidence>
<dbReference type="NCBIfam" id="TIGR00218">
    <property type="entry name" value="manA"/>
    <property type="match status" value="1"/>
</dbReference>
<dbReference type="InterPro" id="IPR049071">
    <property type="entry name" value="MPI_cupin_dom"/>
</dbReference>
<dbReference type="InterPro" id="IPR011051">
    <property type="entry name" value="RmlC_Cupin_sf"/>
</dbReference>
<dbReference type="RefSeq" id="WP_376846333.1">
    <property type="nucleotide sequence ID" value="NZ_JBHSFW010000006.1"/>
</dbReference>
<dbReference type="Pfam" id="PF21621">
    <property type="entry name" value="MPI_cupin_dom"/>
    <property type="match status" value="1"/>
</dbReference>
<evidence type="ECO:0000256" key="3">
    <source>
        <dbReference type="ARBA" id="ARBA00010772"/>
    </source>
</evidence>
<dbReference type="PANTHER" id="PTHR42742">
    <property type="entry name" value="TRANSCRIPTIONAL REPRESSOR MPRA"/>
    <property type="match status" value="1"/>
</dbReference>
<evidence type="ECO:0000256" key="6">
    <source>
        <dbReference type="ARBA" id="ARBA00022833"/>
    </source>
</evidence>
<dbReference type="InterPro" id="IPR051804">
    <property type="entry name" value="Carb_Metab_Reg_Kinase/Isom"/>
</dbReference>
<evidence type="ECO:0000259" key="9">
    <source>
        <dbReference type="Pfam" id="PF20511"/>
    </source>
</evidence>
<dbReference type="PANTHER" id="PTHR42742:SF3">
    <property type="entry name" value="FRUCTOKINASE"/>
    <property type="match status" value="1"/>
</dbReference>
<dbReference type="InterPro" id="IPR014710">
    <property type="entry name" value="RmlC-like_jellyroll"/>
</dbReference>
<evidence type="ECO:0000256" key="7">
    <source>
        <dbReference type="ARBA" id="ARBA00023235"/>
    </source>
</evidence>
<protein>
    <recommendedName>
        <fullName evidence="4 8">Mannose-6-phosphate isomerase</fullName>
        <ecNumber evidence="4 8">5.3.1.8</ecNumber>
    </recommendedName>
</protein>
<name>A0ABV9GNU0_9BACL</name>
<keyword evidence="5 8" id="KW-0479">Metal-binding</keyword>
<dbReference type="SUPFAM" id="SSF51182">
    <property type="entry name" value="RmlC-like cupins"/>
    <property type="match status" value="1"/>
</dbReference>
<gene>
    <name evidence="11" type="primary">manA</name>
    <name evidence="11" type="ORF">ACFO4N_10990</name>
</gene>
<accession>A0ABV9GNU0</accession>